<dbReference type="PANTHER" id="PTHR42748:SF26">
    <property type="entry name" value="NMRA-LIKE DOMAIN-CONTAINING PROTEIN"/>
    <property type="match status" value="1"/>
</dbReference>
<organism evidence="4 5">
    <name type="scientific">Talaromyces amestolkiae</name>
    <dbReference type="NCBI Taxonomy" id="1196081"/>
    <lineage>
        <taxon>Eukaryota</taxon>
        <taxon>Fungi</taxon>
        <taxon>Dikarya</taxon>
        <taxon>Ascomycota</taxon>
        <taxon>Pezizomycotina</taxon>
        <taxon>Eurotiomycetes</taxon>
        <taxon>Eurotiomycetidae</taxon>
        <taxon>Eurotiales</taxon>
        <taxon>Trichocomaceae</taxon>
        <taxon>Talaromyces</taxon>
        <taxon>Talaromyces sect. Talaromyces</taxon>
    </lineage>
</organism>
<dbReference type="Proteomes" id="UP000249363">
    <property type="component" value="Unassembled WGS sequence"/>
</dbReference>
<evidence type="ECO:0000256" key="1">
    <source>
        <dbReference type="ARBA" id="ARBA00006328"/>
    </source>
</evidence>
<comment type="similarity">
    <text evidence="1">Belongs to the NmrA-type oxidoreductase family.</text>
</comment>
<comment type="caution">
    <text evidence="4">The sequence shown here is derived from an EMBL/GenBank/DDBJ whole genome shotgun (WGS) entry which is preliminary data.</text>
</comment>
<dbReference type="STRING" id="1196081.A0A364KL58"/>
<gene>
    <name evidence="4" type="ORF">BHQ10_000300</name>
</gene>
<dbReference type="InterPro" id="IPR051164">
    <property type="entry name" value="NmrA-like_oxidored"/>
</dbReference>
<evidence type="ECO:0000313" key="4">
    <source>
        <dbReference type="EMBL" id="RAO64288.1"/>
    </source>
</evidence>
<dbReference type="InterPro" id="IPR008030">
    <property type="entry name" value="NmrA-like"/>
</dbReference>
<dbReference type="SUPFAM" id="SSF51735">
    <property type="entry name" value="NAD(P)-binding Rossmann-fold domains"/>
    <property type="match status" value="1"/>
</dbReference>
<dbReference type="RefSeq" id="XP_040728805.1">
    <property type="nucleotide sequence ID" value="XM_040875208.1"/>
</dbReference>
<accession>A0A364KL58</accession>
<dbReference type="GO" id="GO:0005634">
    <property type="term" value="C:nucleus"/>
    <property type="evidence" value="ECO:0007669"/>
    <property type="project" value="TreeGrafter"/>
</dbReference>
<keyword evidence="5" id="KW-1185">Reference proteome</keyword>
<dbReference type="PANTHER" id="PTHR42748">
    <property type="entry name" value="NITROGEN METABOLITE REPRESSION PROTEIN NMRA FAMILY MEMBER"/>
    <property type="match status" value="1"/>
</dbReference>
<protein>
    <recommendedName>
        <fullName evidence="3">NmrA-like domain-containing protein</fullName>
    </recommendedName>
</protein>
<dbReference type="InterPro" id="IPR036291">
    <property type="entry name" value="NAD(P)-bd_dom_sf"/>
</dbReference>
<evidence type="ECO:0000313" key="5">
    <source>
        <dbReference type="Proteomes" id="UP000249363"/>
    </source>
</evidence>
<name>A0A364KL58_TALAM</name>
<reference evidence="4 5" key="1">
    <citation type="journal article" date="2017" name="Biotechnol. Biofuels">
        <title>Differential beta-glucosidase expression as a function of carbon source availability in Talaromyces amestolkiae: a genomic and proteomic approach.</title>
        <authorList>
            <person name="de Eugenio L.I."/>
            <person name="Mendez-Liter J.A."/>
            <person name="Nieto-Dominguez M."/>
            <person name="Alonso L."/>
            <person name="Gil-Munoz J."/>
            <person name="Barriuso J."/>
            <person name="Prieto A."/>
            <person name="Martinez M.J."/>
        </authorList>
    </citation>
    <scope>NUCLEOTIDE SEQUENCE [LARGE SCALE GENOMIC DNA]</scope>
    <source>
        <strain evidence="4 5">CIB</strain>
    </source>
</reference>
<dbReference type="AlphaFoldDB" id="A0A364KL58"/>
<dbReference type="Gene3D" id="3.40.50.720">
    <property type="entry name" value="NAD(P)-binding Rossmann-like Domain"/>
    <property type="match status" value="1"/>
</dbReference>
<keyword evidence="2" id="KW-0521">NADP</keyword>
<dbReference type="Gene3D" id="3.90.25.10">
    <property type="entry name" value="UDP-galactose 4-epimerase, domain 1"/>
    <property type="match status" value="1"/>
</dbReference>
<sequence length="341" mass="37929">MSSTKPLLVVLGATGNQGGSVVAHFLSLSSSPYALRAVTRDPSSAKAIALASQGVEVVAGDFDDPNSLDAAFRGASVIFSMTDFAQSMMNQSLLEKAATSAVSPGLYIRDYEAQQNRNIIDAASKVRTLERFIYSSLPYADRLSEGKYARVYYYDSKASAEEYGKSTYPELWEKTSIFYAGFYLENYIWGTKDLYFCPKWNKGKDSLIAWGMEPLTTFNWPWYSVVQDTGPLVAALIRAAPGKKLIGVNEWLSMKDISKLIAQILGKDIEFVDSGPNFNQGDPDFQRSRREMVGFSMEFGYYGDKVDTTVLKPSELGVSVQLSPVKEWIEKQDWEKVLPAE</sequence>
<evidence type="ECO:0000259" key="3">
    <source>
        <dbReference type="Pfam" id="PF05368"/>
    </source>
</evidence>
<dbReference type="EMBL" id="MIKG01000001">
    <property type="protein sequence ID" value="RAO64288.1"/>
    <property type="molecule type" value="Genomic_DNA"/>
</dbReference>
<proteinExistence type="inferred from homology"/>
<dbReference type="Pfam" id="PF05368">
    <property type="entry name" value="NmrA"/>
    <property type="match status" value="1"/>
</dbReference>
<dbReference type="OrthoDB" id="3358371at2759"/>
<feature type="domain" description="NmrA-like" evidence="3">
    <location>
        <begin position="6"/>
        <end position="307"/>
    </location>
</feature>
<dbReference type="GeneID" id="63789517"/>
<dbReference type="CDD" id="cd05251">
    <property type="entry name" value="NmrA_like_SDR_a"/>
    <property type="match status" value="1"/>
</dbReference>
<evidence type="ECO:0000256" key="2">
    <source>
        <dbReference type="ARBA" id="ARBA00022857"/>
    </source>
</evidence>